<evidence type="ECO:0000313" key="1">
    <source>
        <dbReference type="Proteomes" id="UP000887574"/>
    </source>
</evidence>
<dbReference type="AlphaFoldDB" id="A0A915ETN6"/>
<protein>
    <submittedName>
        <fullName evidence="2">Uncharacterized protein</fullName>
    </submittedName>
</protein>
<dbReference type="WBParaSite" id="jg9170">
    <property type="protein sequence ID" value="jg9170"/>
    <property type="gene ID" value="jg9170"/>
</dbReference>
<dbReference type="Proteomes" id="UP000887574">
    <property type="component" value="Unplaced"/>
</dbReference>
<keyword evidence="1" id="KW-1185">Reference proteome</keyword>
<reference evidence="2" key="1">
    <citation type="submission" date="2022-11" db="UniProtKB">
        <authorList>
            <consortium name="WormBaseParasite"/>
        </authorList>
    </citation>
    <scope>IDENTIFICATION</scope>
</reference>
<proteinExistence type="predicted"/>
<evidence type="ECO:0000313" key="2">
    <source>
        <dbReference type="WBParaSite" id="jg9170"/>
    </source>
</evidence>
<accession>A0A915ETN6</accession>
<organism evidence="1 2">
    <name type="scientific">Ditylenchus dipsaci</name>
    <dbReference type="NCBI Taxonomy" id="166011"/>
    <lineage>
        <taxon>Eukaryota</taxon>
        <taxon>Metazoa</taxon>
        <taxon>Ecdysozoa</taxon>
        <taxon>Nematoda</taxon>
        <taxon>Chromadorea</taxon>
        <taxon>Rhabditida</taxon>
        <taxon>Tylenchina</taxon>
        <taxon>Tylenchomorpha</taxon>
        <taxon>Sphaerularioidea</taxon>
        <taxon>Anguinidae</taxon>
        <taxon>Anguininae</taxon>
        <taxon>Ditylenchus</taxon>
    </lineage>
</organism>
<sequence length="86" mass="9450">MFQPDKFEGSEERMPVNVNSPAEVSFLDCSSLYLCFPCSAISLRSCCRSICPGKGCISLRQFASCECIRPTIHGSVPTVDFICCMV</sequence>
<name>A0A915ETN6_9BILA</name>